<reference evidence="3" key="1">
    <citation type="submission" date="2013-09" db="EMBL/GenBank/DDBJ databases">
        <title>The Genome Sequence of Anopheles culicifacies species A.</title>
        <authorList>
            <consortium name="The Broad Institute Genomics Platform"/>
            <person name="Neafsey D.E."/>
            <person name="Besansky N."/>
            <person name="Howell P."/>
            <person name="Walton C."/>
            <person name="Young S.K."/>
            <person name="Zeng Q."/>
            <person name="Gargeya S."/>
            <person name="Fitzgerald M."/>
            <person name="Haas B."/>
            <person name="Abouelleil A."/>
            <person name="Allen A.W."/>
            <person name="Alvarado L."/>
            <person name="Arachchi H.M."/>
            <person name="Berlin A.M."/>
            <person name="Chapman S.B."/>
            <person name="Gainer-Dewar J."/>
            <person name="Goldberg J."/>
            <person name="Griggs A."/>
            <person name="Gujja S."/>
            <person name="Hansen M."/>
            <person name="Howarth C."/>
            <person name="Imamovic A."/>
            <person name="Ireland A."/>
            <person name="Larimer J."/>
            <person name="McCowan C."/>
            <person name="Murphy C."/>
            <person name="Pearson M."/>
            <person name="Poon T.W."/>
            <person name="Priest M."/>
            <person name="Roberts A."/>
            <person name="Saif S."/>
            <person name="Shea T."/>
            <person name="Sisk P."/>
            <person name="Sykes S."/>
            <person name="Wortman J."/>
            <person name="Nusbaum C."/>
            <person name="Birren B."/>
        </authorList>
    </citation>
    <scope>NUCLEOTIDE SEQUENCE [LARGE SCALE GENOMIC DNA]</scope>
    <source>
        <strain evidence="3">A-37</strain>
    </source>
</reference>
<dbReference type="VEuPathDB" id="VectorBase:ACUA011697"/>
<evidence type="ECO:0000313" key="3">
    <source>
        <dbReference type="Proteomes" id="UP000075883"/>
    </source>
</evidence>
<name>A0A182M7Y3_9DIPT</name>
<reference evidence="2" key="2">
    <citation type="submission" date="2020-05" db="UniProtKB">
        <authorList>
            <consortium name="EnsemblMetazoa"/>
        </authorList>
    </citation>
    <scope>IDENTIFICATION</scope>
    <source>
        <strain evidence="2">A-37</strain>
    </source>
</reference>
<feature type="transmembrane region" description="Helical" evidence="1">
    <location>
        <begin position="20"/>
        <end position="45"/>
    </location>
</feature>
<keyword evidence="1" id="KW-0812">Transmembrane</keyword>
<evidence type="ECO:0000256" key="1">
    <source>
        <dbReference type="SAM" id="Phobius"/>
    </source>
</evidence>
<dbReference type="EnsemblMetazoa" id="ACUA011697-RA">
    <property type="protein sequence ID" value="ACUA011697-PA"/>
    <property type="gene ID" value="ACUA011697"/>
</dbReference>
<dbReference type="AlphaFoldDB" id="A0A182M7Y3"/>
<proteinExistence type="predicted"/>
<protein>
    <submittedName>
        <fullName evidence="2">Uncharacterized protein</fullName>
    </submittedName>
</protein>
<sequence length="145" mass="15849">MVVVVVVVVVCKAINHQADLVFVLACTSASCSWLFAAGAILPAMVCTQRNGLRWRNSFIPSKGGKRPTSGMESRTKPQLLLVGRATVRFTKPLPSRIVIPDQTFPPVPLCLLFMFGLCFNAISCKRKGGQWRGAMESPALFFSFS</sequence>
<keyword evidence="3" id="KW-1185">Reference proteome</keyword>
<organism evidence="2 3">
    <name type="scientific">Anopheles culicifacies</name>
    <dbReference type="NCBI Taxonomy" id="139723"/>
    <lineage>
        <taxon>Eukaryota</taxon>
        <taxon>Metazoa</taxon>
        <taxon>Ecdysozoa</taxon>
        <taxon>Arthropoda</taxon>
        <taxon>Hexapoda</taxon>
        <taxon>Insecta</taxon>
        <taxon>Pterygota</taxon>
        <taxon>Neoptera</taxon>
        <taxon>Endopterygota</taxon>
        <taxon>Diptera</taxon>
        <taxon>Nematocera</taxon>
        <taxon>Culicoidea</taxon>
        <taxon>Culicidae</taxon>
        <taxon>Anophelinae</taxon>
        <taxon>Anopheles</taxon>
        <taxon>culicifacies species complex</taxon>
    </lineage>
</organism>
<dbReference type="EMBL" id="AXCM01014227">
    <property type="status" value="NOT_ANNOTATED_CDS"/>
    <property type="molecule type" value="Genomic_DNA"/>
</dbReference>
<keyword evidence="1" id="KW-1133">Transmembrane helix</keyword>
<accession>A0A182M7Y3</accession>
<keyword evidence="1" id="KW-0472">Membrane</keyword>
<dbReference type="Proteomes" id="UP000075883">
    <property type="component" value="Unassembled WGS sequence"/>
</dbReference>
<evidence type="ECO:0000313" key="2">
    <source>
        <dbReference type="EnsemblMetazoa" id="ACUA011697-PA"/>
    </source>
</evidence>